<dbReference type="Proteomes" id="UP000275408">
    <property type="component" value="Unassembled WGS sequence"/>
</dbReference>
<keyword evidence="1" id="KW-0812">Transmembrane</keyword>
<comment type="caution">
    <text evidence="2">The sequence shown here is derived from an EMBL/GenBank/DDBJ whole genome shotgun (WGS) entry which is preliminary data.</text>
</comment>
<keyword evidence="1" id="KW-0472">Membrane</keyword>
<gene>
    <name evidence="2" type="ORF">pdam_00009424</name>
</gene>
<dbReference type="PANTHER" id="PTHR31061:SF24">
    <property type="entry name" value="LD22376P"/>
    <property type="match status" value="1"/>
</dbReference>
<evidence type="ECO:0000256" key="1">
    <source>
        <dbReference type="SAM" id="Phobius"/>
    </source>
</evidence>
<dbReference type="EMBL" id="RCHS01003422">
    <property type="protein sequence ID" value="RMX42148.1"/>
    <property type="molecule type" value="Genomic_DNA"/>
</dbReference>
<feature type="transmembrane region" description="Helical" evidence="1">
    <location>
        <begin position="205"/>
        <end position="227"/>
    </location>
</feature>
<evidence type="ECO:0000313" key="3">
    <source>
        <dbReference type="Proteomes" id="UP000275408"/>
    </source>
</evidence>
<feature type="transmembrane region" description="Helical" evidence="1">
    <location>
        <begin position="88"/>
        <end position="109"/>
    </location>
</feature>
<evidence type="ECO:0008006" key="4">
    <source>
        <dbReference type="Google" id="ProtNLM"/>
    </source>
</evidence>
<sequence length="278" mass="31498">MDLKSYAALWIALGALFCMAVIWVLLTCIGRKCKVACKKENSNMMNQADEIDDREDTEMHVTGEGEQQMLPETQLKARSRRLKSLDTFRGIAITLMIFVNYGGGGYYFFGHAVWNGLLVADLVFPWYVADNSSRRPESRKTIELYSVYTKKKGGDGNLKYYRIPGVLQRFGVCYFFVAMMQLLLPPMEKGEKKKRWWEVFRDVFGLWKQWIFVLMLLAGYLALTYGVDVPGCPKGYTGPGGIGEGYPNAFNCTGGMAGYIDTIALGNHLYRFPTIKVK</sequence>
<dbReference type="OrthoDB" id="2149840at2759"/>
<accession>A0A3M6TLH1</accession>
<dbReference type="PANTHER" id="PTHR31061">
    <property type="entry name" value="LD22376P"/>
    <property type="match status" value="1"/>
</dbReference>
<evidence type="ECO:0000313" key="2">
    <source>
        <dbReference type="EMBL" id="RMX42148.1"/>
    </source>
</evidence>
<dbReference type="AlphaFoldDB" id="A0A3M6TLH1"/>
<feature type="transmembrane region" description="Helical" evidence="1">
    <location>
        <begin position="6"/>
        <end position="29"/>
    </location>
</feature>
<feature type="transmembrane region" description="Helical" evidence="1">
    <location>
        <begin position="166"/>
        <end position="184"/>
    </location>
</feature>
<organism evidence="2 3">
    <name type="scientific">Pocillopora damicornis</name>
    <name type="common">Cauliflower coral</name>
    <name type="synonym">Millepora damicornis</name>
    <dbReference type="NCBI Taxonomy" id="46731"/>
    <lineage>
        <taxon>Eukaryota</taxon>
        <taxon>Metazoa</taxon>
        <taxon>Cnidaria</taxon>
        <taxon>Anthozoa</taxon>
        <taxon>Hexacorallia</taxon>
        <taxon>Scleractinia</taxon>
        <taxon>Astrocoeniina</taxon>
        <taxon>Pocilloporidae</taxon>
        <taxon>Pocillopora</taxon>
    </lineage>
</organism>
<protein>
    <recommendedName>
        <fullName evidence="4">Heparan-alpha-glucosaminide N-acetyltransferase catalytic domain-containing protein</fullName>
    </recommendedName>
</protein>
<reference evidence="2 3" key="1">
    <citation type="journal article" date="2018" name="Sci. Rep.">
        <title>Comparative analysis of the Pocillopora damicornis genome highlights role of immune system in coral evolution.</title>
        <authorList>
            <person name="Cunning R."/>
            <person name="Bay R.A."/>
            <person name="Gillette P."/>
            <person name="Baker A.C."/>
            <person name="Traylor-Knowles N."/>
        </authorList>
    </citation>
    <scope>NUCLEOTIDE SEQUENCE [LARGE SCALE GENOMIC DNA]</scope>
    <source>
        <strain evidence="2">RSMAS</strain>
        <tissue evidence="2">Whole animal</tissue>
    </source>
</reference>
<keyword evidence="3" id="KW-1185">Reference proteome</keyword>
<name>A0A3M6TLH1_POCDA</name>
<keyword evidence="1" id="KW-1133">Transmembrane helix</keyword>
<proteinExistence type="predicted"/>